<evidence type="ECO:0000313" key="1">
    <source>
        <dbReference type="EMBL" id="QSX97944.1"/>
    </source>
</evidence>
<evidence type="ECO:0000313" key="2">
    <source>
        <dbReference type="Proteomes" id="UP000662821"/>
    </source>
</evidence>
<reference evidence="1 2" key="1">
    <citation type="submission" date="2021-03" db="EMBL/GenBank/DDBJ databases">
        <title>Draft genome sequence of Janthinobacterium sp. strain PLB02 isolated from infected primmorphs (Lubomirskia baicalensis).</title>
        <authorList>
            <person name="Chernogor L.I."/>
            <person name="Belikov S.I."/>
            <person name="Petrushin I.S."/>
        </authorList>
    </citation>
    <scope>NUCLEOTIDE SEQUENCE [LARGE SCALE GENOMIC DNA]</scope>
    <source>
        <strain evidence="1 2">PLB02</strain>
    </source>
</reference>
<dbReference type="RefSeq" id="WP_151093320.1">
    <property type="nucleotide sequence ID" value="NZ_CP071520.1"/>
</dbReference>
<proteinExistence type="predicted"/>
<organism evidence="1 2">
    <name type="scientific">Janthinobacterium lividum</name>
    <dbReference type="NCBI Taxonomy" id="29581"/>
    <lineage>
        <taxon>Bacteria</taxon>
        <taxon>Pseudomonadati</taxon>
        <taxon>Pseudomonadota</taxon>
        <taxon>Betaproteobacteria</taxon>
        <taxon>Burkholderiales</taxon>
        <taxon>Oxalobacteraceae</taxon>
        <taxon>Janthinobacterium</taxon>
    </lineage>
</organism>
<protein>
    <submittedName>
        <fullName evidence="1">Helix-turn-helix domain-containing protein</fullName>
    </submittedName>
</protein>
<dbReference type="Proteomes" id="UP000662821">
    <property type="component" value="Chromosome"/>
</dbReference>
<dbReference type="EMBL" id="CP071520">
    <property type="protein sequence ID" value="QSX97944.1"/>
    <property type="molecule type" value="Genomic_DNA"/>
</dbReference>
<gene>
    <name evidence="1" type="ORF">J3P46_08540</name>
</gene>
<accession>A0AAJ4MVH7</accession>
<sequence>MNTTPQPVEQRLYKISSAMERLEVSRATLYRMVSRGQLVLVKISIGASRITSESLALAMRGRKPGE</sequence>
<name>A0AAJ4MVH7_9BURK</name>
<dbReference type="AlphaFoldDB" id="A0AAJ4MVH7"/>